<sequence length="149" mass="16143">MRSVFTRGANSHQMRPKQPNTGPGYSAPHRALGLPWGERPTLWARGHPIPGGTKCRYHVGAEDNQENHGKMNAGKSEPTSSRRERLPPRGPLPTQAPESHERPRGWAHSGLADTVPGRRAPVADPLALGSTVPFFLASVRTDIFTGFAG</sequence>
<evidence type="ECO:0000313" key="2">
    <source>
        <dbReference type="Proteomes" id="UP001162501"/>
    </source>
</evidence>
<dbReference type="EMBL" id="OX596100">
    <property type="protein sequence ID" value="CAM9753217.1"/>
    <property type="molecule type" value="Genomic_DNA"/>
</dbReference>
<proteinExistence type="predicted"/>
<name>A0AC59YJD8_RANTA</name>
<dbReference type="Proteomes" id="UP001162501">
    <property type="component" value="Chromosome 16"/>
</dbReference>
<organism evidence="1 2">
    <name type="scientific">Rangifer tarandus platyrhynchus</name>
    <name type="common">Svalbard reindeer</name>
    <dbReference type="NCBI Taxonomy" id="3082113"/>
    <lineage>
        <taxon>Eukaryota</taxon>
        <taxon>Metazoa</taxon>
        <taxon>Chordata</taxon>
        <taxon>Craniata</taxon>
        <taxon>Vertebrata</taxon>
        <taxon>Euteleostomi</taxon>
        <taxon>Mammalia</taxon>
        <taxon>Eutheria</taxon>
        <taxon>Laurasiatheria</taxon>
        <taxon>Artiodactyla</taxon>
        <taxon>Ruminantia</taxon>
        <taxon>Pecora</taxon>
        <taxon>Cervidae</taxon>
        <taxon>Odocoileinae</taxon>
        <taxon>Rangifer</taxon>
    </lineage>
</organism>
<reference evidence="1" key="2">
    <citation type="submission" date="2025-03" db="EMBL/GenBank/DDBJ databases">
        <authorList>
            <consortium name="ELIXIR-Norway"/>
            <consortium name="Elixir Norway"/>
        </authorList>
    </citation>
    <scope>NUCLEOTIDE SEQUENCE</scope>
</reference>
<protein>
    <submittedName>
        <fullName evidence="1">Uncharacterized protein</fullName>
    </submittedName>
</protein>
<reference evidence="1" key="1">
    <citation type="submission" date="2023-05" db="EMBL/GenBank/DDBJ databases">
        <authorList>
            <consortium name="ELIXIR-Norway"/>
        </authorList>
    </citation>
    <scope>NUCLEOTIDE SEQUENCE</scope>
</reference>
<accession>A0AC59YJD8</accession>
<evidence type="ECO:0000313" key="1">
    <source>
        <dbReference type="EMBL" id="CAM9753217.1"/>
    </source>
</evidence>
<gene>
    <name evidence="1" type="ORF">MRATA1EN22A_LOCUS6980</name>
</gene>